<feature type="non-terminal residue" evidence="3">
    <location>
        <position position="1"/>
    </location>
</feature>
<gene>
    <name evidence="3" type="ORF">METZ01_LOCUS244887</name>
</gene>
<dbReference type="SUPFAM" id="SSF51735">
    <property type="entry name" value="NAD(P)-binding Rossmann-fold domains"/>
    <property type="match status" value="1"/>
</dbReference>
<evidence type="ECO:0000256" key="1">
    <source>
        <dbReference type="ARBA" id="ARBA00006484"/>
    </source>
</evidence>
<dbReference type="PRINTS" id="PR00081">
    <property type="entry name" value="GDHRDH"/>
</dbReference>
<dbReference type="AlphaFoldDB" id="A0A382HZI8"/>
<dbReference type="PANTHER" id="PTHR42760">
    <property type="entry name" value="SHORT-CHAIN DEHYDROGENASES/REDUCTASES FAMILY MEMBER"/>
    <property type="match status" value="1"/>
</dbReference>
<keyword evidence="2" id="KW-0560">Oxidoreductase</keyword>
<dbReference type="InterPro" id="IPR036291">
    <property type="entry name" value="NAD(P)-bd_dom_sf"/>
</dbReference>
<dbReference type="GO" id="GO:0016616">
    <property type="term" value="F:oxidoreductase activity, acting on the CH-OH group of donors, NAD or NADP as acceptor"/>
    <property type="evidence" value="ECO:0007669"/>
    <property type="project" value="TreeGrafter"/>
</dbReference>
<dbReference type="PANTHER" id="PTHR42760:SF133">
    <property type="entry name" value="3-OXOACYL-[ACYL-CARRIER-PROTEIN] REDUCTASE"/>
    <property type="match status" value="1"/>
</dbReference>
<dbReference type="Pfam" id="PF13561">
    <property type="entry name" value="adh_short_C2"/>
    <property type="match status" value="1"/>
</dbReference>
<dbReference type="EMBL" id="UINC01063908">
    <property type="protein sequence ID" value="SVB92033.1"/>
    <property type="molecule type" value="Genomic_DNA"/>
</dbReference>
<dbReference type="Gene3D" id="3.40.50.720">
    <property type="entry name" value="NAD(P)-binding Rossmann-like Domain"/>
    <property type="match status" value="1"/>
</dbReference>
<sequence>YAVSKAGLIALGHCFARFGAPYNITNNNIAPGLIVTEMGDKMIKTKQGKKILENTLLKRPGTTKEVADLTVFLASNESSYITGQTFNVNGGLLLS</sequence>
<name>A0A382HZI8_9ZZZZ</name>
<evidence type="ECO:0000256" key="2">
    <source>
        <dbReference type="ARBA" id="ARBA00023002"/>
    </source>
</evidence>
<dbReference type="InterPro" id="IPR002347">
    <property type="entry name" value="SDR_fam"/>
</dbReference>
<accession>A0A382HZI8</accession>
<organism evidence="3">
    <name type="scientific">marine metagenome</name>
    <dbReference type="NCBI Taxonomy" id="408172"/>
    <lineage>
        <taxon>unclassified sequences</taxon>
        <taxon>metagenomes</taxon>
        <taxon>ecological metagenomes</taxon>
    </lineage>
</organism>
<evidence type="ECO:0000313" key="3">
    <source>
        <dbReference type="EMBL" id="SVB92033.1"/>
    </source>
</evidence>
<reference evidence="3" key="1">
    <citation type="submission" date="2018-05" db="EMBL/GenBank/DDBJ databases">
        <authorList>
            <person name="Lanie J.A."/>
            <person name="Ng W.-L."/>
            <person name="Kazmierczak K.M."/>
            <person name="Andrzejewski T.M."/>
            <person name="Davidsen T.M."/>
            <person name="Wayne K.J."/>
            <person name="Tettelin H."/>
            <person name="Glass J.I."/>
            <person name="Rusch D."/>
            <person name="Podicherti R."/>
            <person name="Tsui H.-C.T."/>
            <person name="Winkler M.E."/>
        </authorList>
    </citation>
    <scope>NUCLEOTIDE SEQUENCE</scope>
</reference>
<protein>
    <recommendedName>
        <fullName evidence="4">SDR family oxidoreductase</fullName>
    </recommendedName>
</protein>
<comment type="similarity">
    <text evidence="1">Belongs to the short-chain dehydrogenases/reductases (SDR) family.</text>
</comment>
<evidence type="ECO:0008006" key="4">
    <source>
        <dbReference type="Google" id="ProtNLM"/>
    </source>
</evidence>
<proteinExistence type="inferred from homology"/>